<feature type="domain" description="DUF7730" evidence="2">
    <location>
        <begin position="57"/>
        <end position="243"/>
    </location>
</feature>
<dbReference type="PANTHER" id="PTHR38790">
    <property type="entry name" value="2EXR DOMAIN-CONTAINING PROTEIN-RELATED"/>
    <property type="match status" value="1"/>
</dbReference>
<name>A0A8H3UK69_VENIN</name>
<evidence type="ECO:0000313" key="3">
    <source>
        <dbReference type="EMBL" id="KAE9970806.1"/>
    </source>
</evidence>
<comment type="caution">
    <text evidence="3">The sequence shown here is derived from an EMBL/GenBank/DDBJ whole genome shotgun (WGS) entry which is preliminary data.</text>
</comment>
<dbReference type="EMBL" id="WNWR01000094">
    <property type="protein sequence ID" value="KAE9991463.1"/>
    <property type="molecule type" value="Genomic_DNA"/>
</dbReference>
<sequence length="312" mass="35983">MAIFSTSNVLSNRRPSVDDTGTKLGRGTLSRRLTLPLDNPQRIGIAGRRKTQKTIDQFASPLFQLPYELRGEIWRYVLGGKCMAHDLGGWRMGDASNPWPPWEIPGNRKLRGLKSLSGLGWEPQCPKGFLSILMTCRQAYSEAIDVLYSSNLFYFRNPLTNWNLSSWRILPQRLAQIRIVVLDETIGNPSLTLAKSKRRQWQQLWTTLGQMTRLKVLYFNVDTLYPNIWTAELERELLTPLVGFRYVLEMHLIVRWVKPKESDSKWFENESGRDLTRGDEVDEADEEFRHSPAGDMRGWIIDKVQMLEGGNL</sequence>
<dbReference type="EMBL" id="WNWS01000320">
    <property type="protein sequence ID" value="KAE9970806.1"/>
    <property type="molecule type" value="Genomic_DNA"/>
</dbReference>
<dbReference type="Proteomes" id="UP000490939">
    <property type="component" value="Unassembled WGS sequence"/>
</dbReference>
<protein>
    <recommendedName>
        <fullName evidence="2">DUF7730 domain-containing protein</fullName>
    </recommendedName>
</protein>
<keyword evidence="6" id="KW-1185">Reference proteome</keyword>
<dbReference type="Pfam" id="PF24864">
    <property type="entry name" value="DUF7730"/>
    <property type="match status" value="1"/>
</dbReference>
<reference evidence="3 5" key="1">
    <citation type="submission" date="2018-12" db="EMBL/GenBank/DDBJ databases">
        <title>Venturia inaequalis Genome Resource.</title>
        <authorList>
            <person name="Lichtner F.J."/>
        </authorList>
    </citation>
    <scope>NUCLEOTIDE SEQUENCE [LARGE SCALE GENOMIC DNA]</scope>
    <source>
        <strain evidence="3 5">120213</strain>
        <strain evidence="4 6">DMI_063113</strain>
    </source>
</reference>
<evidence type="ECO:0000313" key="6">
    <source>
        <dbReference type="Proteomes" id="UP000490939"/>
    </source>
</evidence>
<feature type="region of interest" description="Disordered" evidence="1">
    <location>
        <begin position="1"/>
        <end position="25"/>
    </location>
</feature>
<evidence type="ECO:0000313" key="5">
    <source>
        <dbReference type="Proteomes" id="UP000447873"/>
    </source>
</evidence>
<feature type="compositionally biased region" description="Polar residues" evidence="1">
    <location>
        <begin position="1"/>
        <end position="14"/>
    </location>
</feature>
<evidence type="ECO:0000313" key="4">
    <source>
        <dbReference type="EMBL" id="KAE9991463.1"/>
    </source>
</evidence>
<dbReference type="Proteomes" id="UP000447873">
    <property type="component" value="Unassembled WGS sequence"/>
</dbReference>
<dbReference type="OrthoDB" id="4757095at2759"/>
<dbReference type="InterPro" id="IPR056632">
    <property type="entry name" value="DUF7730"/>
</dbReference>
<accession>A0A8H3UK69</accession>
<evidence type="ECO:0000259" key="2">
    <source>
        <dbReference type="Pfam" id="PF24864"/>
    </source>
</evidence>
<proteinExistence type="predicted"/>
<gene>
    <name evidence="4" type="ORF">EG327_011625</name>
    <name evidence="3" type="ORF">EG328_006071</name>
</gene>
<organism evidence="3 5">
    <name type="scientific">Venturia inaequalis</name>
    <name type="common">Apple scab fungus</name>
    <dbReference type="NCBI Taxonomy" id="5025"/>
    <lineage>
        <taxon>Eukaryota</taxon>
        <taxon>Fungi</taxon>
        <taxon>Dikarya</taxon>
        <taxon>Ascomycota</taxon>
        <taxon>Pezizomycotina</taxon>
        <taxon>Dothideomycetes</taxon>
        <taxon>Pleosporomycetidae</taxon>
        <taxon>Venturiales</taxon>
        <taxon>Venturiaceae</taxon>
        <taxon>Venturia</taxon>
    </lineage>
</organism>
<evidence type="ECO:0000256" key="1">
    <source>
        <dbReference type="SAM" id="MobiDB-lite"/>
    </source>
</evidence>
<dbReference type="AlphaFoldDB" id="A0A8H3UK69"/>